<name>A0ABT4A350_9BACT</name>
<dbReference type="EMBL" id="JAPNKA010000001">
    <property type="protein sequence ID" value="MCY1076046.1"/>
    <property type="molecule type" value="Genomic_DNA"/>
</dbReference>
<dbReference type="Proteomes" id="UP001207654">
    <property type="component" value="Unassembled WGS sequence"/>
</dbReference>
<gene>
    <name evidence="2" type="ORF">OV287_16350</name>
</gene>
<organism evidence="2 3">
    <name type="scientific">Archangium lansingense</name>
    <dbReference type="NCBI Taxonomy" id="2995310"/>
    <lineage>
        <taxon>Bacteria</taxon>
        <taxon>Pseudomonadati</taxon>
        <taxon>Myxococcota</taxon>
        <taxon>Myxococcia</taxon>
        <taxon>Myxococcales</taxon>
        <taxon>Cystobacterineae</taxon>
        <taxon>Archangiaceae</taxon>
        <taxon>Archangium</taxon>
    </lineage>
</organism>
<feature type="compositionally biased region" description="Low complexity" evidence="1">
    <location>
        <begin position="52"/>
        <end position="68"/>
    </location>
</feature>
<comment type="caution">
    <text evidence="2">The sequence shown here is derived from an EMBL/GenBank/DDBJ whole genome shotgun (WGS) entry which is preliminary data.</text>
</comment>
<sequence>MVWSMGVGGLVLALLAAAWLSRPVELPQAGPPLAGSKELSARAPSPAPAPEAVPAATSEPLAPPAVVSPLPPRASAPVVPGTAPRPWPETPRARRKLSEQHLRIVRALRADYATSLARRDAVLAEFHASGESQEPWTQGARTALETWRATIEADVLPMQAEPPRCYAAGCVARVTFPDAASYEEARQRVPALKLGDVGPHMQLPPEHLPSGQVVVSWAVLPPKRT</sequence>
<feature type="region of interest" description="Disordered" evidence="1">
    <location>
        <begin position="31"/>
        <end position="96"/>
    </location>
</feature>
<evidence type="ECO:0000313" key="3">
    <source>
        <dbReference type="Proteomes" id="UP001207654"/>
    </source>
</evidence>
<reference evidence="2 3" key="1">
    <citation type="submission" date="2022-11" db="EMBL/GenBank/DDBJ databases">
        <title>Minimal conservation of predation-associated metabolite biosynthetic gene clusters underscores biosynthetic potential of Myxococcota including descriptions for ten novel species: Archangium lansinium sp. nov., Myxococcus landrumus sp. nov., Nannocystis bai.</title>
        <authorList>
            <person name="Ahearne A."/>
            <person name="Stevens C."/>
            <person name="Phillips K."/>
        </authorList>
    </citation>
    <scope>NUCLEOTIDE SEQUENCE [LARGE SCALE GENOMIC DNA]</scope>
    <source>
        <strain evidence="2 3">MIWBW</strain>
    </source>
</reference>
<evidence type="ECO:0000256" key="1">
    <source>
        <dbReference type="SAM" id="MobiDB-lite"/>
    </source>
</evidence>
<keyword evidence="3" id="KW-1185">Reference proteome</keyword>
<proteinExistence type="predicted"/>
<accession>A0ABT4A350</accession>
<evidence type="ECO:0000313" key="2">
    <source>
        <dbReference type="EMBL" id="MCY1076046.1"/>
    </source>
</evidence>
<protein>
    <submittedName>
        <fullName evidence="2">Uncharacterized protein</fullName>
    </submittedName>
</protein>
<dbReference type="RefSeq" id="WP_267542354.1">
    <property type="nucleotide sequence ID" value="NZ_JAPNKA010000001.1"/>
</dbReference>